<evidence type="ECO:0000259" key="2">
    <source>
        <dbReference type="PROSITE" id="PS51408"/>
    </source>
</evidence>
<organism evidence="3 4">
    <name type="scientific">Ranitomeya imitator</name>
    <name type="common">mimic poison frog</name>
    <dbReference type="NCBI Taxonomy" id="111125"/>
    <lineage>
        <taxon>Eukaryota</taxon>
        <taxon>Metazoa</taxon>
        <taxon>Chordata</taxon>
        <taxon>Craniata</taxon>
        <taxon>Vertebrata</taxon>
        <taxon>Euteleostomi</taxon>
        <taxon>Amphibia</taxon>
        <taxon>Batrachia</taxon>
        <taxon>Anura</taxon>
        <taxon>Neobatrachia</taxon>
        <taxon>Hyloidea</taxon>
        <taxon>Dendrobatidae</taxon>
        <taxon>Dendrobatinae</taxon>
        <taxon>Ranitomeya</taxon>
    </lineage>
</organism>
<accession>A0ABN9L9L5</accession>
<dbReference type="SMART" id="SM00094">
    <property type="entry name" value="TR_FER"/>
    <property type="match status" value="1"/>
</dbReference>
<name>A0ABN9L9L5_9NEOB</name>
<proteinExistence type="predicted"/>
<feature type="domain" description="Transferrin-like" evidence="2">
    <location>
        <begin position="1"/>
        <end position="187"/>
    </location>
</feature>
<dbReference type="Pfam" id="PF00405">
    <property type="entry name" value="Transferrin"/>
    <property type="match status" value="1"/>
</dbReference>
<dbReference type="SUPFAM" id="SSF53850">
    <property type="entry name" value="Periplasmic binding protein-like II"/>
    <property type="match status" value="1"/>
</dbReference>
<dbReference type="Gene3D" id="3.40.190.10">
    <property type="entry name" value="Periplasmic binding protein-like II"/>
    <property type="match status" value="1"/>
</dbReference>
<evidence type="ECO:0000313" key="4">
    <source>
        <dbReference type="Proteomes" id="UP001176940"/>
    </source>
</evidence>
<evidence type="ECO:0000256" key="1">
    <source>
        <dbReference type="SAM" id="MobiDB-lite"/>
    </source>
</evidence>
<dbReference type="PROSITE" id="PS51408">
    <property type="entry name" value="TRANSFERRIN_LIKE_4"/>
    <property type="match status" value="1"/>
</dbReference>
<feature type="compositionally biased region" description="Basic residues" evidence="1">
    <location>
        <begin position="308"/>
        <end position="324"/>
    </location>
</feature>
<dbReference type="PANTHER" id="PTHR11485:SF31">
    <property type="entry name" value="SEROTRANSFERRIN"/>
    <property type="match status" value="1"/>
</dbReference>
<keyword evidence="4" id="KW-1185">Reference proteome</keyword>
<evidence type="ECO:0000313" key="3">
    <source>
        <dbReference type="EMBL" id="CAJ0934617.1"/>
    </source>
</evidence>
<feature type="compositionally biased region" description="Basic and acidic residues" evidence="1">
    <location>
        <begin position="294"/>
        <end position="306"/>
    </location>
</feature>
<feature type="region of interest" description="Disordered" evidence="1">
    <location>
        <begin position="256"/>
        <end position="324"/>
    </location>
</feature>
<dbReference type="Proteomes" id="UP001176940">
    <property type="component" value="Unassembled WGS sequence"/>
</dbReference>
<dbReference type="PANTHER" id="PTHR11485">
    <property type="entry name" value="TRANSFERRIN"/>
    <property type="match status" value="1"/>
</dbReference>
<dbReference type="PRINTS" id="PR00422">
    <property type="entry name" value="TRANSFERRIN"/>
</dbReference>
<reference evidence="3" key="1">
    <citation type="submission" date="2023-07" db="EMBL/GenBank/DDBJ databases">
        <authorList>
            <person name="Stuckert A."/>
        </authorList>
    </citation>
    <scope>NUCLEOTIDE SEQUENCE</scope>
</reference>
<dbReference type="EMBL" id="CAUEEQ010010604">
    <property type="protein sequence ID" value="CAJ0934617.1"/>
    <property type="molecule type" value="Genomic_DNA"/>
</dbReference>
<comment type="caution">
    <text evidence="3">The sequence shown here is derived from an EMBL/GenBank/DDBJ whole genome shotgun (WGS) entry which is preliminary data.</text>
</comment>
<gene>
    <name evidence="3" type="ORF">RIMI_LOCUS6009755</name>
</gene>
<protein>
    <recommendedName>
        <fullName evidence="2">Transferrin-like domain-containing protein</fullName>
    </recommendedName>
</protein>
<sequence>MFLSSIGSYFSQSCAPGSPIDSNLCKLCIGDPQNPEANTTCSLSDKEAYYGSEGAIRCLVEKGDVAFVMSAAIFENTDGKNPAPWAKDLKSTDFELLCLDGSRAPVSDYRKCKLFADYKQIMVSRPESVSDVVRISLNQQSLYGRTGFQKDIFQLFSSSHGKNLLFRDGTQCLVEFDRMLDRDIVDDFFGKPFHKIVFQDNKCLPKSVEPESQDRPGGQRAQAVPYGLRAWGNIVDPATFQDGSPAVQGQWVRSEAETAAVKRSSDSGKNMNDNTNTFPPLMGPMNRGLNLGEETFKGTKREDNHTKSPTRSRGPTRRRRLANC</sequence>
<feature type="compositionally biased region" description="Polar residues" evidence="1">
    <location>
        <begin position="267"/>
        <end position="278"/>
    </location>
</feature>
<dbReference type="InterPro" id="IPR001156">
    <property type="entry name" value="Transferrin-like_dom"/>
</dbReference>